<gene>
    <name evidence="1" type="ORF">ECDEC2D_2381</name>
</gene>
<dbReference type="EMBL" id="AIFC01000022">
    <property type="protein sequence ID" value="EHU45136.1"/>
    <property type="molecule type" value="Genomic_DNA"/>
</dbReference>
<dbReference type="Proteomes" id="UP000005272">
    <property type="component" value="Unassembled WGS sequence"/>
</dbReference>
<name>A0A828U490_ECOLX</name>
<comment type="caution">
    <text evidence="1">The sequence shown here is derived from an EMBL/GenBank/DDBJ whole genome shotgun (WGS) entry which is preliminary data.</text>
</comment>
<dbReference type="AlphaFoldDB" id="A0A828U490"/>
<evidence type="ECO:0000313" key="1">
    <source>
        <dbReference type="EMBL" id="EHU45136.1"/>
    </source>
</evidence>
<protein>
    <submittedName>
        <fullName evidence="1">Uncharacterized protein</fullName>
    </submittedName>
</protein>
<evidence type="ECO:0000313" key="2">
    <source>
        <dbReference type="Proteomes" id="UP000005272"/>
    </source>
</evidence>
<organism evidence="1 2">
    <name type="scientific">Escherichia coli DEC2D</name>
    <dbReference type="NCBI Taxonomy" id="868141"/>
    <lineage>
        <taxon>Bacteria</taxon>
        <taxon>Pseudomonadati</taxon>
        <taxon>Pseudomonadota</taxon>
        <taxon>Gammaproteobacteria</taxon>
        <taxon>Enterobacterales</taxon>
        <taxon>Enterobacteriaceae</taxon>
        <taxon>Escherichia</taxon>
    </lineage>
</organism>
<reference evidence="1 2" key="1">
    <citation type="journal article" date="2012" name="J. Bacteriol.">
        <title>Draft Genome Sequences of the Diarrheagenic Escherichia coli Collection.</title>
        <authorList>
            <person name="Hazen T.H."/>
            <person name="Sahl J.W."/>
            <person name="Redman J.C."/>
            <person name="Morris C.R."/>
            <person name="Daugherty S.C."/>
            <person name="Chibucos M.C."/>
            <person name="Sengamalay N.A."/>
            <person name="Fraser-Liggett C.M."/>
            <person name="Steinsland H."/>
            <person name="Whittam T.S."/>
            <person name="Whittam B."/>
            <person name="Manning S.D."/>
            <person name="Rasko D.A."/>
        </authorList>
    </citation>
    <scope>NUCLEOTIDE SEQUENCE [LARGE SCALE GENOMIC DNA]</scope>
    <source>
        <strain evidence="1 2">DEC2D</strain>
    </source>
</reference>
<accession>A0A828U490</accession>
<proteinExistence type="predicted"/>
<sequence>MPKNSATHCALSESFIVTPSLRSFSLSANYALIVVYTERNYKKLLCRKYCQHA</sequence>